<evidence type="ECO:0000313" key="1">
    <source>
        <dbReference type="EMBL" id="BAL77053.1"/>
    </source>
</evidence>
<organism evidence="1 2">
    <name type="scientific">Bradyrhizobium cosmicum</name>
    <dbReference type="NCBI Taxonomy" id="1404864"/>
    <lineage>
        <taxon>Bacteria</taxon>
        <taxon>Pseudomonadati</taxon>
        <taxon>Pseudomonadota</taxon>
        <taxon>Alphaproteobacteria</taxon>
        <taxon>Hyphomicrobiales</taxon>
        <taxon>Nitrobacteraceae</taxon>
        <taxon>Bradyrhizobium</taxon>
    </lineage>
</organism>
<proteinExistence type="predicted"/>
<dbReference type="Proteomes" id="UP000007886">
    <property type="component" value="Chromosome"/>
</dbReference>
<dbReference type="EMBL" id="AP012279">
    <property type="protein sequence ID" value="BAL77053.1"/>
    <property type="molecule type" value="Genomic_DNA"/>
</dbReference>
<protein>
    <recommendedName>
        <fullName evidence="3">DUF1488 domain-containing protein</fullName>
    </recommendedName>
</protein>
<name>A0AAI8MBI2_9BRAD</name>
<gene>
    <name evidence="1" type="ORF">S23_38580</name>
</gene>
<evidence type="ECO:0000313" key="2">
    <source>
        <dbReference type="Proteomes" id="UP000007886"/>
    </source>
</evidence>
<keyword evidence="2" id="KW-1185">Reference proteome</keyword>
<sequence>MPLGEIKPIGPDSGRRIFRFTAFTGVGTIKCAVSYNALDAADRERRRQQIDREEQFARTEKSVVEAAARRYFSNQLEPDGDDVRVLVREADILALPPGL</sequence>
<dbReference type="AlphaFoldDB" id="A0AAI8MBI2"/>
<evidence type="ECO:0008006" key="3">
    <source>
        <dbReference type="Google" id="ProtNLM"/>
    </source>
</evidence>
<accession>A0AAI8MBI2</accession>
<reference evidence="1 2" key="1">
    <citation type="journal article" date="2012" name="Microbes Environ.">
        <title>Complete genome sequence of Bradyrhizobium sp. S23321: insights into symbiosis evolution in soil oligotrophs.</title>
        <authorList>
            <person name="Okubo T."/>
            <person name="Tsukui T."/>
            <person name="Maita H."/>
            <person name="Okamoto S."/>
            <person name="Oshima K."/>
            <person name="Fujisawa T."/>
            <person name="Saito A."/>
            <person name="Futamata H."/>
            <person name="Hattori R."/>
            <person name="Shimomura Y."/>
            <person name="Haruta S."/>
            <person name="Morimoto S."/>
            <person name="Wang Y."/>
            <person name="Sakai Y."/>
            <person name="Hattori M."/>
            <person name="Aizawa S."/>
            <person name="Nagashima K.V.P."/>
            <person name="Masuda S."/>
            <person name="Hattori T."/>
            <person name="Yamashita A."/>
            <person name="Bao Z."/>
            <person name="Hayatsu M."/>
            <person name="Kajiya-Kanegae H."/>
            <person name="Yoshinaga I."/>
            <person name="Sakamoto K."/>
            <person name="Toyota K."/>
            <person name="Nakao M."/>
            <person name="Kohara M."/>
            <person name="Anda M."/>
            <person name="Niwa R."/>
            <person name="Jung-Hwan P."/>
            <person name="Sameshima-Saito R."/>
            <person name="Tokuda S."/>
            <person name="Yamamoto S."/>
            <person name="Yamamoto S."/>
            <person name="Yokoyama T."/>
            <person name="Akutsu T."/>
            <person name="Nakamura Y."/>
            <person name="Nakahira-Yanaka Y."/>
            <person name="Takada Hoshino Y."/>
            <person name="Hirakawa H."/>
            <person name="Mitsui H."/>
            <person name="Terasawa K."/>
            <person name="Itakura M."/>
            <person name="Sato S."/>
            <person name="Ikeda-Ohtsubo W."/>
            <person name="Sakakura N."/>
            <person name="Kaminuma E."/>
            <person name="Minamisawa K."/>
        </authorList>
    </citation>
    <scope>NUCLEOTIDE SEQUENCE [LARGE SCALE GENOMIC DNA]</scope>
    <source>
        <strain evidence="1 2">S23321</strain>
    </source>
</reference>
<dbReference type="KEGG" id="brs:S23_38580"/>